<dbReference type="Pfam" id="PF00126">
    <property type="entry name" value="HTH_1"/>
    <property type="match status" value="1"/>
</dbReference>
<keyword evidence="3" id="KW-0238">DNA-binding</keyword>
<comment type="similarity">
    <text evidence="1">Belongs to the LysR transcriptional regulatory family.</text>
</comment>
<dbReference type="GO" id="GO:0032993">
    <property type="term" value="C:protein-DNA complex"/>
    <property type="evidence" value="ECO:0007669"/>
    <property type="project" value="TreeGrafter"/>
</dbReference>
<dbReference type="InterPro" id="IPR036390">
    <property type="entry name" value="WH_DNA-bd_sf"/>
</dbReference>
<evidence type="ECO:0000259" key="6">
    <source>
        <dbReference type="PROSITE" id="PS50931"/>
    </source>
</evidence>
<feature type="region of interest" description="Disordered" evidence="5">
    <location>
        <begin position="308"/>
        <end position="333"/>
    </location>
</feature>
<reference evidence="7" key="1">
    <citation type="journal article" date="2014" name="Int. J. Syst. Evol. Microbiol.">
        <title>Complete genome sequence of Corynebacterium casei LMG S-19264T (=DSM 44701T), isolated from a smear-ripened cheese.</title>
        <authorList>
            <consortium name="US DOE Joint Genome Institute (JGI-PGF)"/>
            <person name="Walter F."/>
            <person name="Albersmeier A."/>
            <person name="Kalinowski J."/>
            <person name="Ruckert C."/>
        </authorList>
    </citation>
    <scope>NUCLEOTIDE SEQUENCE</scope>
    <source>
        <strain evidence="7">CGMCC 4.7368</strain>
    </source>
</reference>
<dbReference type="InterPro" id="IPR005119">
    <property type="entry name" value="LysR_subst-bd"/>
</dbReference>
<dbReference type="GO" id="GO:0003677">
    <property type="term" value="F:DNA binding"/>
    <property type="evidence" value="ECO:0007669"/>
    <property type="project" value="UniProtKB-KW"/>
</dbReference>
<keyword evidence="4" id="KW-0804">Transcription</keyword>
<dbReference type="PANTHER" id="PTHR30346:SF30">
    <property type="entry name" value="SMALL NEUTRAL PROTEASE REGULATORY PROTEIN"/>
    <property type="match status" value="1"/>
</dbReference>
<evidence type="ECO:0000256" key="3">
    <source>
        <dbReference type="ARBA" id="ARBA00023125"/>
    </source>
</evidence>
<evidence type="ECO:0000313" key="8">
    <source>
        <dbReference type="Proteomes" id="UP000646523"/>
    </source>
</evidence>
<gene>
    <name evidence="7" type="ORF">GCM10012289_59560</name>
</gene>
<keyword evidence="8" id="KW-1185">Reference proteome</keyword>
<evidence type="ECO:0000256" key="1">
    <source>
        <dbReference type="ARBA" id="ARBA00009437"/>
    </source>
</evidence>
<dbReference type="SUPFAM" id="SSF53850">
    <property type="entry name" value="Periplasmic binding protein-like II"/>
    <property type="match status" value="1"/>
</dbReference>
<dbReference type="PANTHER" id="PTHR30346">
    <property type="entry name" value="TRANSCRIPTIONAL DUAL REGULATOR HCAR-RELATED"/>
    <property type="match status" value="1"/>
</dbReference>
<dbReference type="Proteomes" id="UP000646523">
    <property type="component" value="Unassembled WGS sequence"/>
</dbReference>
<feature type="domain" description="HTH lysR-type" evidence="6">
    <location>
        <begin position="3"/>
        <end position="60"/>
    </location>
</feature>
<dbReference type="GO" id="GO:0003700">
    <property type="term" value="F:DNA-binding transcription factor activity"/>
    <property type="evidence" value="ECO:0007669"/>
    <property type="project" value="InterPro"/>
</dbReference>
<reference evidence="7" key="2">
    <citation type="submission" date="2020-09" db="EMBL/GenBank/DDBJ databases">
        <authorList>
            <person name="Sun Q."/>
            <person name="Zhou Y."/>
        </authorList>
    </citation>
    <scope>NUCLEOTIDE SEQUENCE</scope>
    <source>
        <strain evidence="7">CGMCC 4.7368</strain>
    </source>
</reference>
<dbReference type="PROSITE" id="PS50931">
    <property type="entry name" value="HTH_LYSR"/>
    <property type="match status" value="1"/>
</dbReference>
<dbReference type="Gene3D" id="1.10.10.10">
    <property type="entry name" value="Winged helix-like DNA-binding domain superfamily/Winged helix DNA-binding domain"/>
    <property type="match status" value="1"/>
</dbReference>
<dbReference type="InterPro" id="IPR036388">
    <property type="entry name" value="WH-like_DNA-bd_sf"/>
</dbReference>
<evidence type="ECO:0000313" key="7">
    <source>
        <dbReference type="EMBL" id="GGO78173.1"/>
    </source>
</evidence>
<dbReference type="PRINTS" id="PR00039">
    <property type="entry name" value="HTHLYSR"/>
</dbReference>
<dbReference type="Gene3D" id="3.40.190.10">
    <property type="entry name" value="Periplasmic binding protein-like II"/>
    <property type="match status" value="2"/>
</dbReference>
<protein>
    <submittedName>
        <fullName evidence="7">Transcriptional regulator</fullName>
    </submittedName>
</protein>
<name>A0A918DPE7_9ACTN</name>
<dbReference type="AlphaFoldDB" id="A0A918DPE7"/>
<dbReference type="InterPro" id="IPR000847">
    <property type="entry name" value="LysR_HTH_N"/>
</dbReference>
<organism evidence="7 8">
    <name type="scientific">Nonomuraea cavernae</name>
    <dbReference type="NCBI Taxonomy" id="2045107"/>
    <lineage>
        <taxon>Bacteria</taxon>
        <taxon>Bacillati</taxon>
        <taxon>Actinomycetota</taxon>
        <taxon>Actinomycetes</taxon>
        <taxon>Streptosporangiales</taxon>
        <taxon>Streptosporangiaceae</taxon>
        <taxon>Nonomuraea</taxon>
    </lineage>
</organism>
<dbReference type="Pfam" id="PF03466">
    <property type="entry name" value="LysR_substrate"/>
    <property type="match status" value="1"/>
</dbReference>
<evidence type="ECO:0000256" key="4">
    <source>
        <dbReference type="ARBA" id="ARBA00023163"/>
    </source>
</evidence>
<comment type="caution">
    <text evidence="7">The sequence shown here is derived from an EMBL/GenBank/DDBJ whole genome shotgun (WGS) entry which is preliminary data.</text>
</comment>
<dbReference type="RefSeq" id="WP_189127516.1">
    <property type="nucleotide sequence ID" value="NZ_BMNH01000024.1"/>
</dbReference>
<accession>A0A918DPE7</accession>
<keyword evidence="2" id="KW-0805">Transcription regulation</keyword>
<dbReference type="CDD" id="cd08414">
    <property type="entry name" value="PBP2_LTTR_aromatics_like"/>
    <property type="match status" value="1"/>
</dbReference>
<evidence type="ECO:0000256" key="5">
    <source>
        <dbReference type="SAM" id="MobiDB-lite"/>
    </source>
</evidence>
<dbReference type="EMBL" id="BMNH01000024">
    <property type="protein sequence ID" value="GGO78173.1"/>
    <property type="molecule type" value="Genomic_DNA"/>
</dbReference>
<evidence type="ECO:0000256" key="2">
    <source>
        <dbReference type="ARBA" id="ARBA00023015"/>
    </source>
</evidence>
<sequence length="333" mass="35102">MQLELRHLRTLCEISDAGSLSKAAAALGVSQPALTAQLQRIESTLGGQVYRRSRLGVTPTPFGQFVLIRARSALQTVDELMTGVMPSTGHAAQARLGGYANPVLSGLLRRLFEVPGAAITVHTEHSPRLLLDLLVSRRLDAATLVDYPGHELPIPASVGARPVAVEPVFVAMAAAHPLASLDEVPLARLADDDWVLSPPDGAGWPECFVAACRDAGFAPSVRHIMIEVPMIRVLIAGGQAVSPCQATFAPGDGLVVRPLAGTPLWIRHLVAWRHDGSLAHRADELAALAAEAHEEALSGHPVYASWRARRSGAAPGPQPAHPASTAPPALSGR</sequence>
<proteinExistence type="inferred from homology"/>
<dbReference type="SUPFAM" id="SSF46785">
    <property type="entry name" value="Winged helix' DNA-binding domain"/>
    <property type="match status" value="1"/>
</dbReference>